<comment type="similarity">
    <text evidence="6">Belongs to the TRAFAC class OBG-HflX-like GTPase superfamily. HflX GTPase family.</text>
</comment>
<feature type="compositionally biased region" description="Gly residues" evidence="9">
    <location>
        <begin position="148"/>
        <end position="158"/>
    </location>
</feature>
<evidence type="ECO:0000313" key="12">
    <source>
        <dbReference type="Proteomes" id="UP000051074"/>
    </source>
</evidence>
<comment type="cofactor">
    <cofactor evidence="8">
        <name>Mg(2+)</name>
        <dbReference type="ChEBI" id="CHEBI:18420"/>
    </cofactor>
</comment>
<dbReference type="InterPro" id="IPR027417">
    <property type="entry name" value="P-loop_NTPase"/>
</dbReference>
<dbReference type="GO" id="GO:0005525">
    <property type="term" value="F:GTP binding"/>
    <property type="evidence" value="ECO:0007669"/>
    <property type="project" value="UniProtKB-UniRule"/>
</dbReference>
<evidence type="ECO:0000256" key="4">
    <source>
        <dbReference type="ARBA" id="ARBA00022842"/>
    </source>
</evidence>
<dbReference type="InterPro" id="IPR006073">
    <property type="entry name" value="GTP-bd"/>
</dbReference>
<evidence type="ECO:0000256" key="9">
    <source>
        <dbReference type="SAM" id="MobiDB-lite"/>
    </source>
</evidence>
<accession>A0A0R1M3C1</accession>
<keyword evidence="4 8" id="KW-0460">Magnesium</keyword>
<dbReference type="InterPro" id="IPR016496">
    <property type="entry name" value="GTPase_HflX"/>
</dbReference>
<dbReference type="SUPFAM" id="SSF52540">
    <property type="entry name" value="P-loop containing nucleoside triphosphate hydrolases"/>
    <property type="match status" value="1"/>
</dbReference>
<organism evidence="11 12">
    <name type="scientific">Lactobacillus equicursoris DSM 19284 = JCM 14600 = CIP 110162</name>
    <dbReference type="NCBI Taxonomy" id="1293597"/>
    <lineage>
        <taxon>Bacteria</taxon>
        <taxon>Bacillati</taxon>
        <taxon>Bacillota</taxon>
        <taxon>Bacilli</taxon>
        <taxon>Lactobacillales</taxon>
        <taxon>Lactobacillaceae</taxon>
        <taxon>Lactobacillus</taxon>
    </lineage>
</organism>
<keyword evidence="2 8" id="KW-0479">Metal-binding</keyword>
<dbReference type="Pfam" id="PF13167">
    <property type="entry name" value="GTP-bdg_N"/>
    <property type="match status" value="1"/>
</dbReference>
<keyword evidence="1 6" id="KW-0963">Cytoplasm</keyword>
<dbReference type="InterPro" id="IPR030394">
    <property type="entry name" value="G_HFLX_dom"/>
</dbReference>
<dbReference type="GO" id="GO:0046872">
    <property type="term" value="F:metal ion binding"/>
    <property type="evidence" value="ECO:0007669"/>
    <property type="project" value="UniProtKB-KW"/>
</dbReference>
<dbReference type="Gene3D" id="3.40.50.11060">
    <property type="entry name" value="GTPase HflX, N-terminal domain"/>
    <property type="match status" value="1"/>
</dbReference>
<dbReference type="GO" id="GO:0043022">
    <property type="term" value="F:ribosome binding"/>
    <property type="evidence" value="ECO:0007669"/>
    <property type="project" value="TreeGrafter"/>
</dbReference>
<dbReference type="GO" id="GO:0005737">
    <property type="term" value="C:cytoplasm"/>
    <property type="evidence" value="ECO:0007669"/>
    <property type="project" value="UniProtKB-SubCell"/>
</dbReference>
<feature type="binding site" evidence="8">
    <location>
        <position position="219"/>
    </location>
    <ligand>
        <name>Mg(2+)</name>
        <dbReference type="ChEBI" id="CHEBI:18420"/>
    </ligand>
</feature>
<dbReference type="Pfam" id="PF01926">
    <property type="entry name" value="MMR_HSR1"/>
    <property type="match status" value="1"/>
</dbReference>
<feature type="binding site" evidence="8">
    <location>
        <position position="256"/>
    </location>
    <ligand>
        <name>Mg(2+)</name>
        <dbReference type="ChEBI" id="CHEBI:18420"/>
    </ligand>
</feature>
<reference evidence="11 12" key="1">
    <citation type="journal article" date="2015" name="Genome Announc.">
        <title>Expanding the biotechnology potential of lactobacilli through comparative genomics of 213 strains and associated genera.</title>
        <authorList>
            <person name="Sun Z."/>
            <person name="Harris H.M."/>
            <person name="McCann A."/>
            <person name="Guo C."/>
            <person name="Argimon S."/>
            <person name="Zhang W."/>
            <person name="Yang X."/>
            <person name="Jeffery I.B."/>
            <person name="Cooney J.C."/>
            <person name="Kagawa T.F."/>
            <person name="Liu W."/>
            <person name="Song Y."/>
            <person name="Salvetti E."/>
            <person name="Wrobel A."/>
            <person name="Rasinkangas P."/>
            <person name="Parkhill J."/>
            <person name="Rea M.C."/>
            <person name="O'Sullivan O."/>
            <person name="Ritari J."/>
            <person name="Douillard F.P."/>
            <person name="Paul Ross R."/>
            <person name="Yang R."/>
            <person name="Briner A.E."/>
            <person name="Felis G.E."/>
            <person name="de Vos W.M."/>
            <person name="Barrangou R."/>
            <person name="Klaenhammer T.R."/>
            <person name="Caufield P.W."/>
            <person name="Cui Y."/>
            <person name="Zhang H."/>
            <person name="O'Toole P.W."/>
        </authorList>
    </citation>
    <scope>NUCLEOTIDE SEQUENCE [LARGE SCALE GENOMIC DNA]</scope>
    <source>
        <strain evidence="11 12">DSM 19284</strain>
    </source>
</reference>
<dbReference type="RefSeq" id="WP_056945371.1">
    <property type="nucleotide sequence ID" value="NZ_AZDU01000054.1"/>
</dbReference>
<evidence type="ECO:0000313" key="11">
    <source>
        <dbReference type="EMBL" id="KRL00212.1"/>
    </source>
</evidence>
<comment type="subcellular location">
    <subcellularLocation>
        <location evidence="6">Cytoplasm</location>
    </subcellularLocation>
    <text evidence="6">May associate with membranes.</text>
</comment>
<feature type="binding site" evidence="7">
    <location>
        <begin position="212"/>
        <end position="219"/>
    </location>
    <ligand>
        <name>GTP</name>
        <dbReference type="ChEBI" id="CHEBI:37565"/>
    </ligand>
</feature>
<evidence type="ECO:0000256" key="8">
    <source>
        <dbReference type="PIRSR" id="PIRSR006809-2"/>
    </source>
</evidence>
<feature type="binding site" evidence="7">
    <location>
        <begin position="342"/>
        <end position="345"/>
    </location>
    <ligand>
        <name>GTP</name>
        <dbReference type="ChEBI" id="CHEBI:37565"/>
    </ligand>
</feature>
<dbReference type="InterPro" id="IPR025121">
    <property type="entry name" value="GTPase_HflX_N"/>
</dbReference>
<proteinExistence type="inferred from homology"/>
<feature type="region of interest" description="Disordered" evidence="9">
    <location>
        <begin position="137"/>
        <end position="158"/>
    </location>
</feature>
<feature type="domain" description="Hflx-type G" evidence="10">
    <location>
        <begin position="206"/>
        <end position="384"/>
    </location>
</feature>
<dbReference type="CDD" id="cd01878">
    <property type="entry name" value="HflX"/>
    <property type="match status" value="1"/>
</dbReference>
<comment type="subunit">
    <text evidence="6">Monomer. Associates with the 50S ribosomal subunit.</text>
</comment>
<sequence length="444" mass="47923">MINNNTQQVKAYLAGVNLDDPGFDYSMSELAALAEANNYEVVGQASQKAENVVASTYLGKGKVAEIRDLAQGLGAKVLIVNDELTPVQIRNLEHITKLRVIDRTELILEIFSSRARTRQAKLQVELARLEYELPRLHPSENSLDQQRGNGGAAGGGGFANRGAGESKLELNRRTIGKQISAIKRELREVADQEAVKAARRKASSVPKVALVGYTNAGKSTTMNGLLREFGGGAVRGRDGARERSKEVLAKDMLFATLDTSVRRIDLGDGITFILSDTVGFVSKLPHKLVDSFKATLQEAKDADLLINVVDASDPNMNQMIKTTLAVLDEIGITGRPMITAYNKADLTGRAYPQVEGGDLLYSAEDPASIKALAGLITRRLFSGYGEVTLVLPLAEAGRSLAYLHARSKVVSERYSGDGVHVVARLSPADKERFGQYVVAADADA</sequence>
<dbReference type="Pfam" id="PF16360">
    <property type="entry name" value="GTP-bdg_M"/>
    <property type="match status" value="1"/>
</dbReference>
<dbReference type="PROSITE" id="PS51705">
    <property type="entry name" value="G_HFLX"/>
    <property type="match status" value="1"/>
</dbReference>
<dbReference type="PIRSF" id="PIRSF006809">
    <property type="entry name" value="GTP-binding_hflX_prd"/>
    <property type="match status" value="1"/>
</dbReference>
<feature type="binding site" evidence="7">
    <location>
        <begin position="254"/>
        <end position="258"/>
    </location>
    <ligand>
        <name>GTP</name>
        <dbReference type="ChEBI" id="CHEBI:37565"/>
    </ligand>
</feature>
<dbReference type="PRINTS" id="PR00326">
    <property type="entry name" value="GTP1OBG"/>
</dbReference>
<protein>
    <recommendedName>
        <fullName evidence="6">GTPase HflX</fullName>
    </recommendedName>
    <alternativeName>
        <fullName evidence="6">GTP-binding protein HflX</fullName>
    </alternativeName>
</protein>
<evidence type="ECO:0000256" key="2">
    <source>
        <dbReference type="ARBA" id="ARBA00022723"/>
    </source>
</evidence>
<evidence type="ECO:0000259" key="10">
    <source>
        <dbReference type="PROSITE" id="PS51705"/>
    </source>
</evidence>
<dbReference type="GO" id="GO:0003924">
    <property type="term" value="F:GTPase activity"/>
    <property type="evidence" value="ECO:0007669"/>
    <property type="project" value="UniProtKB-UniRule"/>
</dbReference>
<dbReference type="Proteomes" id="UP000051074">
    <property type="component" value="Unassembled WGS sequence"/>
</dbReference>
<dbReference type="AlphaFoldDB" id="A0A0R1M3C1"/>
<evidence type="ECO:0000256" key="6">
    <source>
        <dbReference type="HAMAP-Rule" id="MF_00900"/>
    </source>
</evidence>
<evidence type="ECO:0000256" key="7">
    <source>
        <dbReference type="PIRSR" id="PIRSR006809-1"/>
    </source>
</evidence>
<comment type="caution">
    <text evidence="11">The sequence shown here is derived from an EMBL/GenBank/DDBJ whole genome shotgun (WGS) entry which is preliminary data.</text>
</comment>
<dbReference type="PANTHER" id="PTHR10229:SF4">
    <property type="entry name" value="GTPASE HFLX"/>
    <property type="match status" value="1"/>
</dbReference>
<evidence type="ECO:0000256" key="5">
    <source>
        <dbReference type="ARBA" id="ARBA00023134"/>
    </source>
</evidence>
<dbReference type="HAMAP" id="MF_00900">
    <property type="entry name" value="GTPase_HflX"/>
    <property type="match status" value="1"/>
</dbReference>
<dbReference type="InterPro" id="IPR032305">
    <property type="entry name" value="GTP-bd_M"/>
</dbReference>
<dbReference type="Gene3D" id="6.10.250.2860">
    <property type="match status" value="1"/>
</dbReference>
<evidence type="ECO:0000256" key="3">
    <source>
        <dbReference type="ARBA" id="ARBA00022741"/>
    </source>
</evidence>
<gene>
    <name evidence="6" type="primary">hflX</name>
    <name evidence="11" type="ORF">FC20_GL001491</name>
</gene>
<name>A0A0R1M3C1_9LACO</name>
<dbReference type="PANTHER" id="PTHR10229">
    <property type="entry name" value="GTP-BINDING PROTEIN HFLX"/>
    <property type="match status" value="1"/>
</dbReference>
<dbReference type="PATRIC" id="fig|1293597.4.peg.1589"/>
<evidence type="ECO:0000256" key="1">
    <source>
        <dbReference type="ARBA" id="ARBA00022490"/>
    </source>
</evidence>
<dbReference type="FunFam" id="3.40.50.11060:FF:000001">
    <property type="entry name" value="GTPase HflX"/>
    <property type="match status" value="1"/>
</dbReference>
<dbReference type="STRING" id="1293597.FC20_GL001491"/>
<keyword evidence="5 6" id="KW-0342">GTP-binding</keyword>
<keyword evidence="3 6" id="KW-0547">Nucleotide-binding</keyword>
<keyword evidence="12" id="KW-1185">Reference proteome</keyword>
<comment type="function">
    <text evidence="6">GTPase that associates with the 50S ribosomal subunit and may have a role during protein synthesis or ribosome biogenesis.</text>
</comment>
<dbReference type="EMBL" id="AZDU01000054">
    <property type="protein sequence ID" value="KRL00212.1"/>
    <property type="molecule type" value="Genomic_DNA"/>
</dbReference>
<dbReference type="NCBIfam" id="TIGR03156">
    <property type="entry name" value="GTP_HflX"/>
    <property type="match status" value="1"/>
</dbReference>
<dbReference type="InterPro" id="IPR042108">
    <property type="entry name" value="GTPase_HflX_N_sf"/>
</dbReference>
<feature type="binding site" evidence="7">
    <location>
        <begin position="276"/>
        <end position="279"/>
    </location>
    <ligand>
        <name>GTP</name>
        <dbReference type="ChEBI" id="CHEBI:37565"/>
    </ligand>
</feature>
<dbReference type="Gene3D" id="3.40.50.300">
    <property type="entry name" value="P-loop containing nucleotide triphosphate hydrolases"/>
    <property type="match status" value="1"/>
</dbReference>